<dbReference type="GO" id="GO:0003676">
    <property type="term" value="F:nucleic acid binding"/>
    <property type="evidence" value="ECO:0007669"/>
    <property type="project" value="InterPro"/>
</dbReference>
<feature type="compositionally biased region" description="Basic and acidic residues" evidence="1">
    <location>
        <begin position="99"/>
        <end position="108"/>
    </location>
</feature>
<name>A0AAV0D050_9ASTE</name>
<reference evidence="2" key="1">
    <citation type="submission" date="2022-07" db="EMBL/GenBank/DDBJ databases">
        <authorList>
            <person name="Macas J."/>
            <person name="Novak P."/>
            <person name="Neumann P."/>
        </authorList>
    </citation>
    <scope>NUCLEOTIDE SEQUENCE</scope>
</reference>
<feature type="compositionally biased region" description="Basic residues" evidence="1">
    <location>
        <begin position="27"/>
        <end position="36"/>
    </location>
</feature>
<proteinExistence type="predicted"/>
<feature type="region of interest" description="Disordered" evidence="1">
    <location>
        <begin position="21"/>
        <end position="52"/>
    </location>
</feature>
<dbReference type="InterPro" id="IPR036875">
    <property type="entry name" value="Znf_CCHC_sf"/>
</dbReference>
<evidence type="ECO:0000256" key="1">
    <source>
        <dbReference type="SAM" id="MobiDB-lite"/>
    </source>
</evidence>
<feature type="region of interest" description="Disordered" evidence="1">
    <location>
        <begin position="68"/>
        <end position="169"/>
    </location>
</feature>
<evidence type="ECO:0000313" key="3">
    <source>
        <dbReference type="Proteomes" id="UP001152523"/>
    </source>
</evidence>
<dbReference type="EMBL" id="CAMAPF010000062">
    <property type="protein sequence ID" value="CAH9089692.1"/>
    <property type="molecule type" value="Genomic_DNA"/>
</dbReference>
<dbReference type="SUPFAM" id="SSF57756">
    <property type="entry name" value="Retrovirus zinc finger-like domains"/>
    <property type="match status" value="1"/>
</dbReference>
<feature type="compositionally biased region" description="Polar residues" evidence="1">
    <location>
        <begin position="109"/>
        <end position="131"/>
    </location>
</feature>
<gene>
    <name evidence="2" type="ORF">CEPIT_LOCUS10979</name>
</gene>
<protein>
    <submittedName>
        <fullName evidence="2">Uncharacterized protein</fullName>
    </submittedName>
</protein>
<comment type="caution">
    <text evidence="2">The sequence shown here is derived from an EMBL/GenBank/DDBJ whole genome shotgun (WGS) entry which is preliminary data.</text>
</comment>
<accession>A0AAV0D050</accession>
<feature type="compositionally biased region" description="Low complexity" evidence="1">
    <location>
        <begin position="140"/>
        <end position="160"/>
    </location>
</feature>
<dbReference type="Proteomes" id="UP001152523">
    <property type="component" value="Unassembled WGS sequence"/>
</dbReference>
<organism evidence="2 3">
    <name type="scientific">Cuscuta epithymum</name>
    <dbReference type="NCBI Taxonomy" id="186058"/>
    <lineage>
        <taxon>Eukaryota</taxon>
        <taxon>Viridiplantae</taxon>
        <taxon>Streptophyta</taxon>
        <taxon>Embryophyta</taxon>
        <taxon>Tracheophyta</taxon>
        <taxon>Spermatophyta</taxon>
        <taxon>Magnoliopsida</taxon>
        <taxon>eudicotyledons</taxon>
        <taxon>Gunneridae</taxon>
        <taxon>Pentapetalae</taxon>
        <taxon>asterids</taxon>
        <taxon>lamiids</taxon>
        <taxon>Solanales</taxon>
        <taxon>Convolvulaceae</taxon>
        <taxon>Cuscuteae</taxon>
        <taxon>Cuscuta</taxon>
        <taxon>Cuscuta subgen. Cuscuta</taxon>
    </lineage>
</organism>
<evidence type="ECO:0000313" key="2">
    <source>
        <dbReference type="EMBL" id="CAH9089692.1"/>
    </source>
</evidence>
<sequence>MIHPVPSKEEWETTDYLDIKAPIPRKPAGRPKKKRIRAPEETRNPYKVSRSGKQVVCGNCKQVGHNVRGCKTSLTRETPWQRRMRLRKQKSSTGGGQEPDAHEVENADSHVNTQVVRTTSESVPIASTPNATSSRKRRNTSSSQPQQTSSRRITRSCSSQPPQSLDKHC</sequence>
<dbReference type="AlphaFoldDB" id="A0AAV0D050"/>
<dbReference type="GO" id="GO:0008270">
    <property type="term" value="F:zinc ion binding"/>
    <property type="evidence" value="ECO:0007669"/>
    <property type="project" value="InterPro"/>
</dbReference>
<keyword evidence="3" id="KW-1185">Reference proteome</keyword>